<feature type="domain" description="Type I restriction modification DNA specificity" evidence="5">
    <location>
        <begin position="69"/>
        <end position="247"/>
    </location>
</feature>
<evidence type="ECO:0000313" key="7">
    <source>
        <dbReference type="Proteomes" id="UP000237934"/>
    </source>
</evidence>
<dbReference type="GO" id="GO:0009307">
    <property type="term" value="P:DNA restriction-modification system"/>
    <property type="evidence" value="ECO:0007669"/>
    <property type="project" value="UniProtKB-KW"/>
</dbReference>
<keyword evidence="3" id="KW-0238">DNA-binding</keyword>
<dbReference type="Pfam" id="PF01420">
    <property type="entry name" value="Methylase_S"/>
    <property type="match status" value="2"/>
</dbReference>
<evidence type="ECO:0000256" key="1">
    <source>
        <dbReference type="ARBA" id="ARBA00010923"/>
    </source>
</evidence>
<dbReference type="InterPro" id="IPR051212">
    <property type="entry name" value="Type-I_RE_S_subunit"/>
</dbReference>
<name>A0A2S7RZE8_ENTMU</name>
<evidence type="ECO:0000256" key="3">
    <source>
        <dbReference type="ARBA" id="ARBA00023125"/>
    </source>
</evidence>
<feature type="domain" description="Type I restriction modification DNA specificity" evidence="5">
    <location>
        <begin position="318"/>
        <end position="474"/>
    </location>
</feature>
<sequence>MINTKALREKILDLAMRGKLVEQVASDESAREFLEKMQTEKEQLIKEKKIKKEKPLPEISEEEIPFGIPESWEWVRIGEIQLVKGGKRVPKGKQLVDFPDEKVYIRVADMKNSTVELKNLKYATKDVYEVIKNYTIDSADLYLTIAGTIGRVGTIPTALSGSLLTENAVKLVNIFNLESKFILFTLQSKVIQEQFDKLFSQVAQPKLSIRSINQTIFPLPPLQEQKRIVSKIEELFALIDIIETSLTEYNQLAGQLDKKVLDLAMRGKLVEQDPSDEPASELLKKIQAEKELLLKEKKIKKEKTLPEIREEEFPFDIPENWKWVRLGSVVYLLSGRDLTKSEYSDIAKGIPYITGASNFHEGSIKSVRWTEYPKVEAHRNDILLTVKGTIGDIAVLNSEKVHIARQIVAIRNVTRMMEDKYLYWFIFNYVEHLQKASKGVIPGISREDILGAKIPIPPLKEQKQIVSKIEEIRAELLR</sequence>
<dbReference type="RefSeq" id="WP_104870703.1">
    <property type="nucleotide sequence ID" value="NZ_PUAP01000003.1"/>
</dbReference>
<protein>
    <recommendedName>
        <fullName evidence="5">Type I restriction modification DNA specificity domain-containing protein</fullName>
    </recommendedName>
</protein>
<keyword evidence="2" id="KW-0680">Restriction system</keyword>
<dbReference type="InterPro" id="IPR044946">
    <property type="entry name" value="Restrct_endonuc_typeI_TRD_sf"/>
</dbReference>
<dbReference type="Gene3D" id="3.90.220.20">
    <property type="entry name" value="DNA methylase specificity domains"/>
    <property type="match status" value="2"/>
</dbReference>
<dbReference type="CDD" id="cd17256">
    <property type="entry name" value="RMtype1_S_EcoJA65PI-TRD1-CR1_like"/>
    <property type="match status" value="1"/>
</dbReference>
<dbReference type="Proteomes" id="UP000237934">
    <property type="component" value="Unassembled WGS sequence"/>
</dbReference>
<proteinExistence type="inferred from homology"/>
<comment type="subunit">
    <text evidence="4">The methyltransferase is composed of M and S polypeptides.</text>
</comment>
<evidence type="ECO:0000313" key="6">
    <source>
        <dbReference type="EMBL" id="PQF25594.1"/>
    </source>
</evidence>
<dbReference type="SUPFAM" id="SSF116734">
    <property type="entry name" value="DNA methylase specificity domain"/>
    <property type="match status" value="2"/>
</dbReference>
<accession>A0A2S7RZE8</accession>
<dbReference type="EMBL" id="PUAP01000003">
    <property type="protein sequence ID" value="PQF25594.1"/>
    <property type="molecule type" value="Genomic_DNA"/>
</dbReference>
<comment type="caution">
    <text evidence="6">The sequence shown here is derived from an EMBL/GenBank/DDBJ whole genome shotgun (WGS) entry which is preliminary data.</text>
</comment>
<organism evidence="6 7">
    <name type="scientific">Enterococcus mundtii</name>
    <dbReference type="NCBI Taxonomy" id="53346"/>
    <lineage>
        <taxon>Bacteria</taxon>
        <taxon>Bacillati</taxon>
        <taxon>Bacillota</taxon>
        <taxon>Bacilli</taxon>
        <taxon>Lactobacillales</taxon>
        <taxon>Enterococcaceae</taxon>
        <taxon>Enterococcus</taxon>
    </lineage>
</organism>
<dbReference type="InterPro" id="IPR000055">
    <property type="entry name" value="Restrct_endonuc_typeI_TRD"/>
</dbReference>
<dbReference type="PANTHER" id="PTHR43140:SF1">
    <property type="entry name" value="TYPE I RESTRICTION ENZYME ECOKI SPECIFICITY SUBUNIT"/>
    <property type="match status" value="1"/>
</dbReference>
<dbReference type="PANTHER" id="PTHR43140">
    <property type="entry name" value="TYPE-1 RESTRICTION ENZYME ECOKI SPECIFICITY PROTEIN"/>
    <property type="match status" value="1"/>
</dbReference>
<evidence type="ECO:0000259" key="5">
    <source>
        <dbReference type="Pfam" id="PF01420"/>
    </source>
</evidence>
<evidence type="ECO:0000256" key="2">
    <source>
        <dbReference type="ARBA" id="ARBA00022747"/>
    </source>
</evidence>
<gene>
    <name evidence="6" type="ORF">CUS89_01020</name>
</gene>
<comment type="similarity">
    <text evidence="1">Belongs to the type-I restriction system S methylase family.</text>
</comment>
<dbReference type="AlphaFoldDB" id="A0A2S7RZE8"/>
<evidence type="ECO:0000256" key="4">
    <source>
        <dbReference type="ARBA" id="ARBA00038652"/>
    </source>
</evidence>
<reference evidence="6 7" key="1">
    <citation type="journal article" date="2018" name="Pathog. Dis.">
        <title>Whole-genome sequencing based characterization of antimicrobial resistance in Enterococcus.</title>
        <authorList>
            <person name="Tyson G."/>
        </authorList>
    </citation>
    <scope>NUCLEOTIDE SEQUENCE [LARGE SCALE GENOMIC DNA]</scope>
    <source>
        <strain evidence="6 7">CVM N55263</strain>
    </source>
</reference>
<dbReference type="GO" id="GO:0003677">
    <property type="term" value="F:DNA binding"/>
    <property type="evidence" value="ECO:0007669"/>
    <property type="project" value="UniProtKB-KW"/>
</dbReference>